<feature type="compositionally biased region" description="Polar residues" evidence="2">
    <location>
        <begin position="1785"/>
        <end position="1795"/>
    </location>
</feature>
<reference evidence="5" key="1">
    <citation type="submission" date="2022-12" db="EMBL/GenBank/DDBJ databases">
        <title>Draft genome assemblies for two species of Escallonia (Escalloniales).</title>
        <authorList>
            <person name="Chanderbali A."/>
            <person name="Dervinis C."/>
            <person name="Anghel I."/>
            <person name="Soltis D."/>
            <person name="Soltis P."/>
            <person name="Zapata F."/>
        </authorList>
    </citation>
    <scope>NUCLEOTIDE SEQUENCE</scope>
    <source>
        <strain evidence="5">UCBG92.1500</strain>
        <tissue evidence="5">Leaf</tissue>
    </source>
</reference>
<feature type="region of interest" description="Disordered" evidence="2">
    <location>
        <begin position="1003"/>
        <end position="1022"/>
    </location>
</feature>
<feature type="region of interest" description="Disordered" evidence="2">
    <location>
        <begin position="141"/>
        <end position="212"/>
    </location>
</feature>
<feature type="compositionally biased region" description="Polar residues" evidence="2">
    <location>
        <begin position="1911"/>
        <end position="1924"/>
    </location>
</feature>
<feature type="compositionally biased region" description="Pro residues" evidence="2">
    <location>
        <begin position="1884"/>
        <end position="1894"/>
    </location>
</feature>
<feature type="region of interest" description="Disordered" evidence="2">
    <location>
        <begin position="1502"/>
        <end position="1795"/>
    </location>
</feature>
<evidence type="ECO:0000259" key="3">
    <source>
        <dbReference type="PROSITE" id="PS50090"/>
    </source>
</evidence>
<feature type="domain" description="HSA" evidence="4">
    <location>
        <begin position="579"/>
        <end position="654"/>
    </location>
</feature>
<dbReference type="PANTHER" id="PTHR46774:SF3">
    <property type="entry name" value="CHROMATIN MODIFICATION-RELATED PROTEIN EAF1 A-RELATED"/>
    <property type="match status" value="1"/>
</dbReference>
<keyword evidence="1" id="KW-0156">Chromatin regulator</keyword>
<feature type="compositionally biased region" description="Polar residues" evidence="2">
    <location>
        <begin position="884"/>
        <end position="911"/>
    </location>
</feature>
<evidence type="ECO:0000259" key="4">
    <source>
        <dbReference type="PROSITE" id="PS51204"/>
    </source>
</evidence>
<evidence type="ECO:0000313" key="6">
    <source>
        <dbReference type="Proteomes" id="UP001187471"/>
    </source>
</evidence>
<evidence type="ECO:0000313" key="5">
    <source>
        <dbReference type="EMBL" id="KAK2990067.1"/>
    </source>
</evidence>
<dbReference type="Pfam" id="PF07529">
    <property type="entry name" value="HSA"/>
    <property type="match status" value="1"/>
</dbReference>
<evidence type="ECO:0000256" key="2">
    <source>
        <dbReference type="SAM" id="MobiDB-lite"/>
    </source>
</evidence>
<gene>
    <name evidence="5" type="ORF">RJ640_025430</name>
</gene>
<feature type="region of interest" description="Disordered" evidence="2">
    <location>
        <begin position="1818"/>
        <end position="1924"/>
    </location>
</feature>
<feature type="compositionally biased region" description="Polar residues" evidence="2">
    <location>
        <begin position="1569"/>
        <end position="1582"/>
    </location>
</feature>
<feature type="compositionally biased region" description="Basic and acidic residues" evidence="2">
    <location>
        <begin position="916"/>
        <end position="930"/>
    </location>
</feature>
<dbReference type="SMART" id="SM00573">
    <property type="entry name" value="HSA"/>
    <property type="match status" value="1"/>
</dbReference>
<sequence length="1924" mass="207119">MHGSSSGSALLANAEVDSMGGVVDGGGGIGLKPSPRRAAIEKAQVDLRCYCYLLDGGNPLDFKLANAASASVQSTSLTDQHPEQIVTSEAKGSFALTASAHGDSVESSGRPRGTPLCEPNSADNLMLFDGENEYLEGERNPLHQNRNNVNPSEQSSQLDGSQNAKESGDSAAFGLSKKAYKRRNRSRPNRDSARSSSTDVAPSRGAHVPYRHVLRDAKGLIFTADKDKNASSNSNSKATSPKGSTVLKTVPSDSRLDMEVDGQTGEATTGLIESVLLDAASGVNASKNLLENQHIQSDALETAVSMASGKPEPVEAREPGGLGSPLCVATTKAESLVHSGQINGFSNPKGDIENIPNEGENTSAALSMKGLDSESSGTQTSLRLDGNLDSVTCFETVVSNGNTKEQTIASEGTHCVEGDAFVKEKKETKADESCAFTAEDCNSVHKSLQENGSILKLEEESKGSEPRLHDELKKPITLEGKELDGLTASETERKTALFGFNSAPASENACTGRLENSVDSSIRELPGTTLSVQGSAGASEPQTCSGINLRLESKAHEDSILEEARIIEAKRKRIAELSVATLPPENRRKSHWQYVLDEMAWLANDFAQERLWKMTAAAQISQRVAFASHLRYQEQISRRKQKEVAHNLAKAVMEFWHSVEGTNKELELQHPGKAFGRAVQGYALRFLKYNNSHGQDGQAEAPLTPDRISDLGTLDMSWEDQLTEEILFYTVPLGAMEAYRKSIESHVLKFEKTGSIMQEEVDTSDYDAVADFGSQEHVFEEDEGETSTYYLPGAFEGSRSSKFAQKKRKNMMKAYNARSYEVGADLPFTQCMENKVGTQQSVLTGKRPANSLNVAIPIKRVRTAYRQRVVSPFGAGTSGCVQGPNKTDASSGDTNSFQDDQSTLHGGSQIPNGLEVDSRDQSRKRLESHQLESNGSSGTAFFPLIHASVGLFGQPNLKKPKRQLLDNSFDNLTPMSGSIPSPAASQMSNMSNPNKFIKMLGGRERGRKSKGSKMPAAQPGSGSAWSLFEDQALVVLVHDMGPNWELVSDAINSTLQFKCIFHKPKECKERHKYLMDKTAGDGADSAEDSGSSQPYPSTLPGIPKGSARQLFQRLQGPMEEDTLKSHFEKIIMIGQKQQYRRIQNDIQDAKQLQQSHGSHTHALSQVCPNNLNGGGPVLTPLDLCDTPGSSPEALGLGYQSPHSSGLPISNQGTLAQMLPASGANSPLQGSSSVVLGSNMSSPSGSLQTSVRYGIPRTASLSIDEQQRLQQYNQMISGRNIQQPSSPVPGAVPGTDRGVRMLAGGNGMGVMGGMTRSMPMSRPGFQGIASSSMLNSGSMLSSGMVPMTSPVNMHTGPGHGQGNSMLRPRDALHLMRVREILLYSFGLRLFFFLLLLNLTRIKSRNGKKPQHQRQMIAPELQMQVSQGNSQGASPFGGLSPSFSNQTASPPYPLHHQQSHPMSPQQSHALNTSHHQHLQGPNHATNSHQAYAIHVAKERHLQHRILQQQQQQQFAPSNPLMPHVQQQSQLPISSPPSQSSSSAVSLSSSSMTPILQHPQKHHMPPHGLGRNPQSGGSALPNQMGKQRRQPQQQQQFQQAGRHHPQQRQQTQGQQQAKGSKGVGRGNMMIHPNLSIDPTLLNGLPAAPGNQSTEKGEQTPHLGQGLYSGSGLNSVQSSKQSVPPHSSNHSQSQQKIYSTQAPPSSKQLQQIPSHSDTANQNHVQPVASAPTLSTSHQTVPPSIMASSNQTHLKVANQTQPNAQRVPQPNCQVNSHPQNKLQARESQAEQHSANNSSQVGIAAAMPQACIDLTNVVPVVSSASAPPWKASDPSFDSGMPNHATHLGSTGNLPLTSSTGSESPAPASQGPGQRQFVGHDGGVQWQPSQLQPPTPPPPPQQLQQQSPQQQTQLHGGPNSSHLRPTNTKLE</sequence>
<dbReference type="GO" id="GO:0006325">
    <property type="term" value="P:chromatin organization"/>
    <property type="evidence" value="ECO:0007669"/>
    <property type="project" value="UniProtKB-KW"/>
</dbReference>
<feature type="region of interest" description="Disordered" evidence="2">
    <location>
        <begin position="303"/>
        <end position="322"/>
    </location>
</feature>
<dbReference type="InterPro" id="IPR044798">
    <property type="entry name" value="EAF1A/B"/>
</dbReference>
<feature type="region of interest" description="Disordered" evidence="2">
    <location>
        <begin position="225"/>
        <end position="253"/>
    </location>
</feature>
<feature type="region of interest" description="Disordered" evidence="2">
    <location>
        <begin position="1422"/>
        <end position="1482"/>
    </location>
</feature>
<feature type="region of interest" description="Disordered" evidence="2">
    <location>
        <begin position="1079"/>
        <end position="1104"/>
    </location>
</feature>
<dbReference type="GO" id="GO:0035267">
    <property type="term" value="C:NuA4 histone acetyltransferase complex"/>
    <property type="evidence" value="ECO:0007669"/>
    <property type="project" value="InterPro"/>
</dbReference>
<dbReference type="Proteomes" id="UP001187471">
    <property type="component" value="Unassembled WGS sequence"/>
</dbReference>
<organism evidence="5 6">
    <name type="scientific">Escallonia rubra</name>
    <dbReference type="NCBI Taxonomy" id="112253"/>
    <lineage>
        <taxon>Eukaryota</taxon>
        <taxon>Viridiplantae</taxon>
        <taxon>Streptophyta</taxon>
        <taxon>Embryophyta</taxon>
        <taxon>Tracheophyta</taxon>
        <taxon>Spermatophyta</taxon>
        <taxon>Magnoliopsida</taxon>
        <taxon>eudicotyledons</taxon>
        <taxon>Gunneridae</taxon>
        <taxon>Pentapetalae</taxon>
        <taxon>asterids</taxon>
        <taxon>campanulids</taxon>
        <taxon>Escalloniales</taxon>
        <taxon>Escalloniaceae</taxon>
        <taxon>Escallonia</taxon>
    </lineage>
</organism>
<dbReference type="InterPro" id="IPR014012">
    <property type="entry name" value="HSA_dom"/>
</dbReference>
<feature type="compositionally biased region" description="Basic residues" evidence="2">
    <location>
        <begin position="178"/>
        <end position="187"/>
    </location>
</feature>
<comment type="caution">
    <text evidence="5">The sequence shown here is derived from an EMBL/GenBank/DDBJ whole genome shotgun (WGS) entry which is preliminary data.</text>
</comment>
<feature type="compositionally biased region" description="Polar residues" evidence="2">
    <location>
        <begin position="1667"/>
        <end position="1676"/>
    </location>
</feature>
<protein>
    <submittedName>
        <fullName evidence="5">Uncharacterized protein</fullName>
    </submittedName>
</protein>
<dbReference type="EMBL" id="JAVXUO010000674">
    <property type="protein sequence ID" value="KAK2990067.1"/>
    <property type="molecule type" value="Genomic_DNA"/>
</dbReference>
<feature type="compositionally biased region" description="Low complexity" evidence="2">
    <location>
        <begin position="1587"/>
        <end position="1597"/>
    </location>
</feature>
<feature type="compositionally biased region" description="Polar residues" evidence="2">
    <location>
        <begin position="1841"/>
        <end position="1856"/>
    </location>
</feature>
<feature type="compositionally biased region" description="Polar residues" evidence="2">
    <location>
        <begin position="142"/>
        <end position="165"/>
    </location>
</feature>
<feature type="compositionally biased region" description="Low complexity" evidence="2">
    <location>
        <begin position="1677"/>
        <end position="1691"/>
    </location>
</feature>
<dbReference type="InterPro" id="IPR001005">
    <property type="entry name" value="SANT/Myb"/>
</dbReference>
<feature type="compositionally biased region" description="Polar residues" evidence="2">
    <location>
        <begin position="1422"/>
        <end position="1431"/>
    </location>
</feature>
<dbReference type="PANTHER" id="PTHR46774">
    <property type="entry name" value="CHROMATIN MODIFICATION-RELATED PROTEIN EAF1 A-RELATED"/>
    <property type="match status" value="1"/>
</dbReference>
<feature type="compositionally biased region" description="Low complexity" evidence="2">
    <location>
        <begin position="1818"/>
        <end position="1829"/>
    </location>
</feature>
<feature type="compositionally biased region" description="Low complexity" evidence="2">
    <location>
        <begin position="1895"/>
        <end position="1906"/>
    </location>
</feature>
<feature type="compositionally biased region" description="Low complexity" evidence="2">
    <location>
        <begin position="1080"/>
        <end position="1092"/>
    </location>
</feature>
<feature type="domain" description="Myb-like" evidence="3">
    <location>
        <begin position="1023"/>
        <end position="1075"/>
    </location>
</feature>
<proteinExistence type="predicted"/>
<feature type="compositionally biased region" description="Low complexity" evidence="2">
    <location>
        <begin position="1452"/>
        <end position="1466"/>
    </location>
</feature>
<dbReference type="PROSITE" id="PS51204">
    <property type="entry name" value="HSA"/>
    <property type="match status" value="1"/>
</dbReference>
<keyword evidence="6" id="KW-1185">Reference proteome</keyword>
<name>A0AA88RIZ7_9ASTE</name>
<feature type="compositionally biased region" description="Polar residues" evidence="2">
    <location>
        <begin position="1692"/>
        <end position="1720"/>
    </location>
</feature>
<feature type="region of interest" description="Disordered" evidence="2">
    <location>
        <begin position="99"/>
        <end position="123"/>
    </location>
</feature>
<feature type="compositionally biased region" description="Polar residues" evidence="2">
    <location>
        <begin position="1727"/>
        <end position="1777"/>
    </location>
</feature>
<evidence type="ECO:0000256" key="1">
    <source>
        <dbReference type="ARBA" id="ARBA00022853"/>
    </source>
</evidence>
<accession>A0AA88RIZ7</accession>
<feature type="region of interest" description="Disordered" evidence="2">
    <location>
        <begin position="875"/>
        <end position="934"/>
    </location>
</feature>
<feature type="compositionally biased region" description="Low complexity" evidence="2">
    <location>
        <begin position="1523"/>
        <end position="1548"/>
    </location>
</feature>
<dbReference type="Pfam" id="PF13921">
    <property type="entry name" value="Myb_DNA-bind_6"/>
    <property type="match status" value="1"/>
</dbReference>
<feature type="compositionally biased region" description="Low complexity" evidence="2">
    <location>
        <begin position="1604"/>
        <end position="1613"/>
    </location>
</feature>
<dbReference type="PROSITE" id="PS50090">
    <property type="entry name" value="MYB_LIKE"/>
    <property type="match status" value="1"/>
</dbReference>